<name>A0AAJ1WS15_9BACL</name>
<dbReference type="AlphaFoldDB" id="A0AAJ1WS15"/>
<organism evidence="2 3">
    <name type="scientific">Croceifilum oryzae</name>
    <dbReference type="NCBI Taxonomy" id="1553429"/>
    <lineage>
        <taxon>Bacteria</taxon>
        <taxon>Bacillati</taxon>
        <taxon>Bacillota</taxon>
        <taxon>Bacilli</taxon>
        <taxon>Bacillales</taxon>
        <taxon>Thermoactinomycetaceae</taxon>
        <taxon>Croceifilum</taxon>
    </lineage>
</organism>
<feature type="transmembrane region" description="Helical" evidence="1">
    <location>
        <begin position="6"/>
        <end position="28"/>
    </location>
</feature>
<gene>
    <name evidence="2" type="ORF">J2Z48_000745</name>
</gene>
<feature type="transmembrane region" description="Helical" evidence="1">
    <location>
        <begin position="137"/>
        <end position="157"/>
    </location>
</feature>
<evidence type="ECO:0000313" key="3">
    <source>
        <dbReference type="Proteomes" id="UP001238450"/>
    </source>
</evidence>
<dbReference type="PANTHER" id="PTHR31446:SF29">
    <property type="entry name" value="ACID PHOSPHATASE_VANADIUM-DEPENDENT HALOPEROXIDASE-RELATED PROTEIN"/>
    <property type="match status" value="1"/>
</dbReference>
<feature type="transmembrane region" description="Helical" evidence="1">
    <location>
        <begin position="68"/>
        <end position="87"/>
    </location>
</feature>
<dbReference type="Pfam" id="PF02681">
    <property type="entry name" value="DUF212"/>
    <property type="match status" value="1"/>
</dbReference>
<evidence type="ECO:0000256" key="1">
    <source>
        <dbReference type="SAM" id="Phobius"/>
    </source>
</evidence>
<sequence length="158" mass="18013">MFAQLFDNFCLWTSVTAIFLAQFVKVLWNFSLHRKWNWRWFYLSGGMPSGHTSAVTSLATSIGITQGFHTTSFAIATIIGIIVMYDATGVRRQAGMQAQAINQLIDDFAALLHEIRTSKLNLEHRNRLKEILGHKPIEVFVGAWFGIFVALIMLMVWY</sequence>
<dbReference type="Proteomes" id="UP001238450">
    <property type="component" value="Unassembled WGS sequence"/>
</dbReference>
<protein>
    <submittedName>
        <fullName evidence="2">Acid phosphatase family membrane protein YuiD</fullName>
    </submittedName>
</protein>
<feature type="transmembrane region" description="Helical" evidence="1">
    <location>
        <begin position="40"/>
        <end position="62"/>
    </location>
</feature>
<keyword evidence="1" id="KW-0472">Membrane</keyword>
<dbReference type="EMBL" id="JAUSUV010000003">
    <property type="protein sequence ID" value="MDQ0416578.1"/>
    <property type="molecule type" value="Genomic_DNA"/>
</dbReference>
<dbReference type="PANTHER" id="PTHR31446">
    <property type="entry name" value="ACID PHOSPHATASE/VANADIUM-DEPENDENT HALOPEROXIDASE-RELATED PROTEIN"/>
    <property type="match status" value="1"/>
</dbReference>
<evidence type="ECO:0000313" key="2">
    <source>
        <dbReference type="EMBL" id="MDQ0416578.1"/>
    </source>
</evidence>
<dbReference type="InterPro" id="IPR003832">
    <property type="entry name" value="DUF212"/>
</dbReference>
<keyword evidence="1" id="KW-0812">Transmembrane</keyword>
<keyword evidence="3" id="KW-1185">Reference proteome</keyword>
<accession>A0AAJ1WS15</accession>
<reference evidence="2 3" key="1">
    <citation type="submission" date="2023-07" db="EMBL/GenBank/DDBJ databases">
        <title>Genomic Encyclopedia of Type Strains, Phase IV (KMG-IV): sequencing the most valuable type-strain genomes for metagenomic binning, comparative biology and taxonomic classification.</title>
        <authorList>
            <person name="Goeker M."/>
        </authorList>
    </citation>
    <scope>NUCLEOTIDE SEQUENCE [LARGE SCALE GENOMIC DNA]</scope>
    <source>
        <strain evidence="2 3">DSM 46876</strain>
    </source>
</reference>
<keyword evidence="1" id="KW-1133">Transmembrane helix</keyword>
<comment type="caution">
    <text evidence="2">The sequence shown here is derived from an EMBL/GenBank/DDBJ whole genome shotgun (WGS) entry which is preliminary data.</text>
</comment>
<proteinExistence type="predicted"/>